<keyword evidence="1" id="KW-0812">Transmembrane</keyword>
<dbReference type="AlphaFoldDB" id="A0A1I7YFX0"/>
<evidence type="ECO:0000313" key="2">
    <source>
        <dbReference type="Proteomes" id="UP000095287"/>
    </source>
</evidence>
<dbReference type="Proteomes" id="UP000095287">
    <property type="component" value="Unplaced"/>
</dbReference>
<keyword evidence="1" id="KW-1133">Transmembrane helix</keyword>
<evidence type="ECO:0000256" key="1">
    <source>
        <dbReference type="SAM" id="Phobius"/>
    </source>
</evidence>
<evidence type="ECO:0000313" key="3">
    <source>
        <dbReference type="WBParaSite" id="L893_g15991.t1"/>
    </source>
</evidence>
<feature type="transmembrane region" description="Helical" evidence="1">
    <location>
        <begin position="6"/>
        <end position="27"/>
    </location>
</feature>
<sequence>MAADDHVRQIFFYFLFSLFSLFVIIRISNKVVNMIRAVLYKGDILHGDDVESAEEYDRDQPSSGLSR</sequence>
<proteinExistence type="predicted"/>
<protein>
    <submittedName>
        <fullName evidence="3">Bestrophin homolog</fullName>
    </submittedName>
</protein>
<accession>A0A1I7YFX0</accession>
<reference evidence="3" key="1">
    <citation type="submission" date="2016-11" db="UniProtKB">
        <authorList>
            <consortium name="WormBaseParasite"/>
        </authorList>
    </citation>
    <scope>IDENTIFICATION</scope>
</reference>
<organism evidence="2 3">
    <name type="scientific">Steinernema glaseri</name>
    <dbReference type="NCBI Taxonomy" id="37863"/>
    <lineage>
        <taxon>Eukaryota</taxon>
        <taxon>Metazoa</taxon>
        <taxon>Ecdysozoa</taxon>
        <taxon>Nematoda</taxon>
        <taxon>Chromadorea</taxon>
        <taxon>Rhabditida</taxon>
        <taxon>Tylenchina</taxon>
        <taxon>Panagrolaimomorpha</taxon>
        <taxon>Strongyloidoidea</taxon>
        <taxon>Steinernematidae</taxon>
        <taxon>Steinernema</taxon>
    </lineage>
</organism>
<dbReference type="WBParaSite" id="L893_g15991.t1">
    <property type="protein sequence ID" value="L893_g15991.t1"/>
    <property type="gene ID" value="L893_g15991"/>
</dbReference>
<name>A0A1I7YFX0_9BILA</name>
<keyword evidence="1" id="KW-0472">Membrane</keyword>
<keyword evidence="2" id="KW-1185">Reference proteome</keyword>